<organism evidence="1 2">
    <name type="scientific">Geodia barretti</name>
    <name type="common">Barrett's horny sponge</name>
    <dbReference type="NCBI Taxonomy" id="519541"/>
    <lineage>
        <taxon>Eukaryota</taxon>
        <taxon>Metazoa</taxon>
        <taxon>Porifera</taxon>
        <taxon>Demospongiae</taxon>
        <taxon>Heteroscleromorpha</taxon>
        <taxon>Tetractinellida</taxon>
        <taxon>Astrophorina</taxon>
        <taxon>Geodiidae</taxon>
        <taxon>Geodia</taxon>
    </lineage>
</organism>
<sequence length="108" mass="12671">MCQPACLHWRLFYCGSPRVTESSVEAEFVTTRPVTGVRCFLRYENKNDYKDCSSECVLHRTEAWTLCPKDLCLQQLTDVAANQESGYCVSFNEWILLFFLMLQYCVYR</sequence>
<dbReference type="Proteomes" id="UP001174909">
    <property type="component" value="Unassembled WGS sequence"/>
</dbReference>
<gene>
    <name evidence="1" type="ORF">GBAR_LOCUS12069</name>
</gene>
<dbReference type="EMBL" id="CASHTH010001806">
    <property type="protein sequence ID" value="CAI8020173.1"/>
    <property type="molecule type" value="Genomic_DNA"/>
</dbReference>
<accession>A0AA35RYL6</accession>
<reference evidence="1" key="1">
    <citation type="submission" date="2023-03" db="EMBL/GenBank/DDBJ databases">
        <authorList>
            <person name="Steffen K."/>
            <person name="Cardenas P."/>
        </authorList>
    </citation>
    <scope>NUCLEOTIDE SEQUENCE</scope>
</reference>
<keyword evidence="2" id="KW-1185">Reference proteome</keyword>
<protein>
    <submittedName>
        <fullName evidence="1">Uncharacterized protein</fullName>
    </submittedName>
</protein>
<comment type="caution">
    <text evidence="1">The sequence shown here is derived from an EMBL/GenBank/DDBJ whole genome shotgun (WGS) entry which is preliminary data.</text>
</comment>
<name>A0AA35RYL6_GEOBA</name>
<evidence type="ECO:0000313" key="1">
    <source>
        <dbReference type="EMBL" id="CAI8020173.1"/>
    </source>
</evidence>
<evidence type="ECO:0000313" key="2">
    <source>
        <dbReference type="Proteomes" id="UP001174909"/>
    </source>
</evidence>
<proteinExistence type="predicted"/>
<dbReference type="AlphaFoldDB" id="A0AA35RYL6"/>